<organism evidence="1 2">
    <name type="scientific">Funneliformis caledonium</name>
    <dbReference type="NCBI Taxonomy" id="1117310"/>
    <lineage>
        <taxon>Eukaryota</taxon>
        <taxon>Fungi</taxon>
        <taxon>Fungi incertae sedis</taxon>
        <taxon>Mucoromycota</taxon>
        <taxon>Glomeromycotina</taxon>
        <taxon>Glomeromycetes</taxon>
        <taxon>Glomerales</taxon>
        <taxon>Glomeraceae</taxon>
        <taxon>Funneliformis</taxon>
    </lineage>
</organism>
<proteinExistence type="predicted"/>
<sequence length="83" mass="9971">MTNINNNNLPLIKKVRELKEKYKIPSYEKFMKTYQEDEGMDNNYYYEIDSYKDIKIIRPFDPGFLDDLNRDDFGKAFGRIDSS</sequence>
<dbReference type="Proteomes" id="UP000789570">
    <property type="component" value="Unassembled WGS sequence"/>
</dbReference>
<comment type="caution">
    <text evidence="1">The sequence shown here is derived from an EMBL/GenBank/DDBJ whole genome shotgun (WGS) entry which is preliminary data.</text>
</comment>
<dbReference type="AlphaFoldDB" id="A0A9N9N9L9"/>
<evidence type="ECO:0000313" key="2">
    <source>
        <dbReference type="Proteomes" id="UP000789570"/>
    </source>
</evidence>
<gene>
    <name evidence="1" type="ORF">FCALED_LOCUS14037</name>
</gene>
<reference evidence="1" key="1">
    <citation type="submission" date="2021-06" db="EMBL/GenBank/DDBJ databases">
        <authorList>
            <person name="Kallberg Y."/>
            <person name="Tangrot J."/>
            <person name="Rosling A."/>
        </authorList>
    </citation>
    <scope>NUCLEOTIDE SEQUENCE</scope>
    <source>
        <strain evidence="1">UK204</strain>
    </source>
</reference>
<dbReference type="EMBL" id="CAJVPQ010009190">
    <property type="protein sequence ID" value="CAG8713346.1"/>
    <property type="molecule type" value="Genomic_DNA"/>
</dbReference>
<accession>A0A9N9N9L9</accession>
<feature type="non-terminal residue" evidence="1">
    <location>
        <position position="83"/>
    </location>
</feature>
<name>A0A9N9N9L9_9GLOM</name>
<protein>
    <submittedName>
        <fullName evidence="1">16668_t:CDS:1</fullName>
    </submittedName>
</protein>
<keyword evidence="2" id="KW-1185">Reference proteome</keyword>
<dbReference type="OrthoDB" id="2444024at2759"/>
<evidence type="ECO:0000313" key="1">
    <source>
        <dbReference type="EMBL" id="CAG8713346.1"/>
    </source>
</evidence>